<gene>
    <name evidence="1" type="ORF">MSG28_003759</name>
</gene>
<keyword evidence="2" id="KW-1185">Reference proteome</keyword>
<dbReference type="EMBL" id="CM046106">
    <property type="protein sequence ID" value="KAI8435456.1"/>
    <property type="molecule type" value="Genomic_DNA"/>
</dbReference>
<accession>A0ACC0KGX4</accession>
<dbReference type="Proteomes" id="UP001064048">
    <property type="component" value="Chromosome 6"/>
</dbReference>
<reference evidence="1 2" key="1">
    <citation type="journal article" date="2022" name="Genome Biol. Evol.">
        <title>The Spruce Budworm Genome: Reconstructing the Evolutionary History of Antifreeze Proteins.</title>
        <authorList>
            <person name="Beliveau C."/>
            <person name="Gagne P."/>
            <person name="Picq S."/>
            <person name="Vernygora O."/>
            <person name="Keeling C.I."/>
            <person name="Pinkney K."/>
            <person name="Doucet D."/>
            <person name="Wen F."/>
            <person name="Johnston J.S."/>
            <person name="Maaroufi H."/>
            <person name="Boyle B."/>
            <person name="Laroche J."/>
            <person name="Dewar K."/>
            <person name="Juretic N."/>
            <person name="Blackburn G."/>
            <person name="Nisole A."/>
            <person name="Brunet B."/>
            <person name="Brandao M."/>
            <person name="Lumley L."/>
            <person name="Duan J."/>
            <person name="Quan G."/>
            <person name="Lucarotti C.J."/>
            <person name="Roe A.D."/>
            <person name="Sperling F.A.H."/>
            <person name="Levesque R.C."/>
            <person name="Cusson M."/>
        </authorList>
    </citation>
    <scope>NUCLEOTIDE SEQUENCE [LARGE SCALE GENOMIC DNA]</scope>
    <source>
        <strain evidence="1">Glfc:IPQL:Cfum</strain>
    </source>
</reference>
<evidence type="ECO:0000313" key="2">
    <source>
        <dbReference type="Proteomes" id="UP001064048"/>
    </source>
</evidence>
<proteinExistence type="predicted"/>
<comment type="caution">
    <text evidence="1">The sequence shown here is derived from an EMBL/GenBank/DDBJ whole genome shotgun (WGS) entry which is preliminary data.</text>
</comment>
<sequence>MWPSFLRAAQVAPLKKFVQAVLAALALTSLQPQPRVPDGAVYDFIVVGAGTAGAIVATRLAEDPSQRVLLVEAGGPAPAQSEIPGLFPLIAGSEYDWQYEAYTALNVLRAQKGKVQLERGKLLGGCSSANYMLHALGSRADYDPWVAAAGPLWQWERVWQHLKKFEAVQDQNILNSHYGHLRGTDGEVKVTRQVHRDYTLKYFQAIFEMGQKISHDYNSCPQPSFSEGQYTIFEGERQSTAATYLAAHHPNLDVLTHTRVSRVLFDENKVAVGVEALTTDGSKSTFRARKEVILSAGAINTPQILMLSGIGPKRHLEQFDIDVISDLPVGENLQDHILVPLLLTDDNTTRPDPTTIFEFPAPTIVGFAALNETQSQPDYEVMSYPLVRGSKVMLLMCNGFGLRDEICDRFDAAAAGSSTLLASIVLLHPESRGRVRLHSSDPTHPPSIYMGYYDNPVDLKRHTAYTEHFLRILNTTHFKRVGSEVVNVELEECALEEFGSHEYWSCYARHMATTLFHPVGTAPLGAVLGPRLRVRGAACLRVVDAAAMPTLPSGNTNAPVALLAEHAALLIKQDYGIEH</sequence>
<name>A0ACC0KGX4_CHOFU</name>
<evidence type="ECO:0000313" key="1">
    <source>
        <dbReference type="EMBL" id="KAI8435456.1"/>
    </source>
</evidence>
<protein>
    <submittedName>
        <fullName evidence="1">Uncharacterized protein</fullName>
    </submittedName>
</protein>
<organism evidence="1 2">
    <name type="scientific">Choristoneura fumiferana</name>
    <name type="common">Spruce budworm moth</name>
    <name type="synonym">Archips fumiferana</name>
    <dbReference type="NCBI Taxonomy" id="7141"/>
    <lineage>
        <taxon>Eukaryota</taxon>
        <taxon>Metazoa</taxon>
        <taxon>Ecdysozoa</taxon>
        <taxon>Arthropoda</taxon>
        <taxon>Hexapoda</taxon>
        <taxon>Insecta</taxon>
        <taxon>Pterygota</taxon>
        <taxon>Neoptera</taxon>
        <taxon>Endopterygota</taxon>
        <taxon>Lepidoptera</taxon>
        <taxon>Glossata</taxon>
        <taxon>Ditrysia</taxon>
        <taxon>Tortricoidea</taxon>
        <taxon>Tortricidae</taxon>
        <taxon>Tortricinae</taxon>
        <taxon>Choristoneura</taxon>
    </lineage>
</organism>